<name>A0A370BVF2_ASPNG</name>
<evidence type="ECO:0000313" key="2">
    <source>
        <dbReference type="Proteomes" id="UP000253845"/>
    </source>
</evidence>
<dbReference type="VEuPathDB" id="FungiDB:M747DRAFT_75883"/>
<reference evidence="1 2" key="1">
    <citation type="submission" date="2018-07" db="EMBL/GenBank/DDBJ databases">
        <title>Section-level genome sequencing of Aspergillus section Nigri to investigate inter- and intra-species variation.</title>
        <authorList>
            <consortium name="DOE Joint Genome Institute"/>
            <person name="Vesth T.C."/>
            <person name="Nybo J.L."/>
            <person name="Theobald S."/>
            <person name="Frisvad J.C."/>
            <person name="Larsen T.O."/>
            <person name="Nielsen K.F."/>
            <person name="Hoof J.B."/>
            <person name="Brandl J."/>
            <person name="Salamov A."/>
            <person name="Riley R."/>
            <person name="Gladden J.M."/>
            <person name="Phatale P."/>
            <person name="Nielsen M.T."/>
            <person name="Lyhne E.K."/>
            <person name="Kogle M.E."/>
            <person name="Strasser K."/>
            <person name="McDonnell E."/>
            <person name="Barry K."/>
            <person name="Clum A."/>
            <person name="Chen C."/>
            <person name="Nolan M."/>
            <person name="Sandor L."/>
            <person name="Kuo A."/>
            <person name="Lipzen A."/>
            <person name="Hainaut M."/>
            <person name="Drula E."/>
            <person name="Tsang A."/>
            <person name="Magnuson J.K."/>
            <person name="Henrissat B."/>
            <person name="Wiebenga A."/>
            <person name="Simmons B.A."/>
            <person name="Makela M.R."/>
            <person name="De vries R.P."/>
            <person name="Grigoriev I.V."/>
            <person name="Mortensen U.H."/>
            <person name="Baker S.E."/>
            <person name="Andersen M.R."/>
        </authorList>
    </citation>
    <scope>NUCLEOTIDE SEQUENCE [LARGE SCALE GENOMIC DNA]</scope>
    <source>
        <strain evidence="1 2">ATCC 13496</strain>
    </source>
</reference>
<proteinExistence type="predicted"/>
<protein>
    <submittedName>
        <fullName evidence="1">Uncharacterized protein</fullName>
    </submittedName>
</protein>
<sequence length="77" mass="8825">MPQSRDEWCLRRKAHAFLHGIVLGLKDNMCTCSHRILLMGYGSSELASTITRLALEKVFERTEACLRLPIVKGRMQH</sequence>
<dbReference type="EMBL" id="KZ851924">
    <property type="protein sequence ID" value="RDH18368.1"/>
    <property type="molecule type" value="Genomic_DNA"/>
</dbReference>
<gene>
    <name evidence="1" type="ORF">M747DRAFT_75883</name>
</gene>
<organism evidence="1 2">
    <name type="scientific">Aspergillus niger ATCC 13496</name>
    <dbReference type="NCBI Taxonomy" id="1353008"/>
    <lineage>
        <taxon>Eukaryota</taxon>
        <taxon>Fungi</taxon>
        <taxon>Dikarya</taxon>
        <taxon>Ascomycota</taxon>
        <taxon>Pezizomycotina</taxon>
        <taxon>Eurotiomycetes</taxon>
        <taxon>Eurotiomycetidae</taxon>
        <taxon>Eurotiales</taxon>
        <taxon>Aspergillaceae</taxon>
        <taxon>Aspergillus</taxon>
        <taxon>Aspergillus subgen. Circumdati</taxon>
    </lineage>
</organism>
<evidence type="ECO:0000313" key="1">
    <source>
        <dbReference type="EMBL" id="RDH18368.1"/>
    </source>
</evidence>
<dbReference type="Proteomes" id="UP000253845">
    <property type="component" value="Unassembled WGS sequence"/>
</dbReference>
<accession>A0A370BVF2</accession>
<dbReference type="AlphaFoldDB" id="A0A370BVF2"/>